<accession>A0A9J7EL88</accession>
<evidence type="ECO:0000259" key="12">
    <source>
        <dbReference type="PROSITE" id="PS51969"/>
    </source>
</evidence>
<dbReference type="RefSeq" id="XP_022830389.1">
    <property type="nucleotide sequence ID" value="XM_022974621.1"/>
</dbReference>
<gene>
    <name evidence="14" type="primary">LOC111359163</name>
</gene>
<reference evidence="14" key="1">
    <citation type="submission" date="2025-08" db="UniProtKB">
        <authorList>
            <consortium name="RefSeq"/>
        </authorList>
    </citation>
    <scope>IDENTIFICATION</scope>
    <source>
        <strain evidence="14">Ishihara</strain>
        <tissue evidence="14">Whole body</tissue>
    </source>
</reference>
<evidence type="ECO:0000313" key="13">
    <source>
        <dbReference type="Proteomes" id="UP000301870"/>
    </source>
</evidence>
<evidence type="ECO:0000256" key="3">
    <source>
        <dbReference type="ARBA" id="ARBA00011245"/>
    </source>
</evidence>
<organism evidence="13 14">
    <name type="scientific">Spodoptera litura</name>
    <name type="common">Asian cotton leafworm</name>
    <dbReference type="NCBI Taxonomy" id="69820"/>
    <lineage>
        <taxon>Eukaryota</taxon>
        <taxon>Metazoa</taxon>
        <taxon>Ecdysozoa</taxon>
        <taxon>Arthropoda</taxon>
        <taxon>Hexapoda</taxon>
        <taxon>Insecta</taxon>
        <taxon>Pterygota</taxon>
        <taxon>Neoptera</taxon>
        <taxon>Endopterygota</taxon>
        <taxon>Lepidoptera</taxon>
        <taxon>Glossata</taxon>
        <taxon>Ditrysia</taxon>
        <taxon>Noctuoidea</taxon>
        <taxon>Noctuidae</taxon>
        <taxon>Amphipyrinae</taxon>
        <taxon>Spodoptera</taxon>
    </lineage>
</organism>
<dbReference type="InterPro" id="IPR035806">
    <property type="entry name" value="GH16_GRP_C"/>
</dbReference>
<dbReference type="InterPro" id="IPR013320">
    <property type="entry name" value="ConA-like_dom_sf"/>
</dbReference>
<dbReference type="InterPro" id="IPR000757">
    <property type="entry name" value="Beta-glucanase-like"/>
</dbReference>
<evidence type="ECO:0000256" key="5">
    <source>
        <dbReference type="ARBA" id="ARBA00022588"/>
    </source>
</evidence>
<feature type="domain" description="CBM39" evidence="12">
    <location>
        <begin position="576"/>
        <end position="676"/>
    </location>
</feature>
<dbReference type="FunFam" id="2.60.40.2140:FF:000001">
    <property type="entry name" value="Beta-1,3-glucan-binding protein"/>
    <property type="match status" value="1"/>
</dbReference>
<feature type="domain" description="CBM39" evidence="12">
    <location>
        <begin position="23"/>
        <end position="122"/>
    </location>
</feature>
<proteinExistence type="inferred from homology"/>
<feature type="domain" description="GH16" evidence="11">
    <location>
        <begin position="154"/>
        <end position="495"/>
    </location>
</feature>
<evidence type="ECO:0000256" key="10">
    <source>
        <dbReference type="SAM" id="SignalP"/>
    </source>
</evidence>
<dbReference type="OrthoDB" id="4781at2759"/>
<dbReference type="GeneID" id="111359163"/>
<feature type="signal peptide" evidence="10">
    <location>
        <begin position="1"/>
        <end position="20"/>
    </location>
</feature>
<keyword evidence="6 10" id="KW-0732">Signal</keyword>
<feature type="chain" id="PRO_5039933428" evidence="10">
    <location>
        <begin position="21"/>
        <end position="1029"/>
    </location>
</feature>
<feature type="region of interest" description="Disordered" evidence="9">
    <location>
        <begin position="138"/>
        <end position="159"/>
    </location>
</feature>
<dbReference type="GO" id="GO:0005975">
    <property type="term" value="P:carbohydrate metabolic process"/>
    <property type="evidence" value="ECO:0007669"/>
    <property type="project" value="InterPro"/>
</dbReference>
<dbReference type="CDD" id="cd02179">
    <property type="entry name" value="GH16_beta_GRP"/>
    <property type="match status" value="2"/>
</dbReference>
<dbReference type="GO" id="GO:0005576">
    <property type="term" value="C:extracellular region"/>
    <property type="evidence" value="ECO:0007669"/>
    <property type="project" value="UniProtKB-SubCell"/>
</dbReference>
<evidence type="ECO:0000256" key="2">
    <source>
        <dbReference type="ARBA" id="ARBA00008781"/>
    </source>
</evidence>
<dbReference type="Pfam" id="PF00722">
    <property type="entry name" value="Glyco_hydro_16"/>
    <property type="match status" value="1"/>
</dbReference>
<dbReference type="SUPFAM" id="SSF49899">
    <property type="entry name" value="Concanavalin A-like lectins/glucanases"/>
    <property type="match status" value="2"/>
</dbReference>
<dbReference type="PROSITE" id="PS51762">
    <property type="entry name" value="GH16_2"/>
    <property type="match status" value="2"/>
</dbReference>
<dbReference type="PANTHER" id="PTHR10963">
    <property type="entry name" value="GLYCOSYL HYDROLASE-RELATED"/>
    <property type="match status" value="1"/>
</dbReference>
<dbReference type="KEGG" id="sliu:111359163"/>
<dbReference type="Proteomes" id="UP000301870">
    <property type="component" value="Chromosome 28"/>
</dbReference>
<dbReference type="GO" id="GO:0045087">
    <property type="term" value="P:innate immune response"/>
    <property type="evidence" value="ECO:0007669"/>
    <property type="project" value="UniProtKB-KW"/>
</dbReference>
<evidence type="ECO:0000256" key="8">
    <source>
        <dbReference type="ARBA" id="ARBA00023180"/>
    </source>
</evidence>
<sequence>MARSAIYLFVTIALCIVSHGASYKVPPAKLEAIYPKGLRVSVKDDGFSLFAFHGNLNQEMEGLEAGQWARDITKPKNGTWYFRDRNVELKLGDKIYFWTYVIKNGLGYRQDDGEWTVTGFVNEDGTPVDPSVAPTLAPVSAPTQPSVAPPPYRAPTTAPPVQCQPSATTVAGRGAICQGELIFNEEFSGSALKDLNNWTPEIRFPEQPDYPFNVYVPDNTISFEDGSLVITPVLTESMHHEGFLVESLDLTNRCTGQLGTTECRREASGAQILPPVTTGKITTRHRFGFKFGRIEVRAKLPEGSWLIPEINLEPTEHVYGSLRYESGLIRIAFARGNPSLAKKLCGGPILSDSDPFRSLLMKEKIGIDNWNKDYHNYTLIWRPNGLQLFVDGEQYGNIDPGDGFFSTARQHAVPHASNWLRGTVMAPLDETFYISLGLRVGGVHDFADDIPDKPWRNRGSKAMLDFWKHKTSWHPSWYNSNLKVDYVKVFAFVRGRGDVGDIARKGPNEKVLMSKFSLYYVPPVKPDLPKPARKTKLIFANFLILVSLIFYGDMTCCAKIIYILVFVALCDGQTDFPIATPTVEALQPKGFRVILKDDGYSFVGFRGNINVDFNNGLNEGQIHKDITHPQKGYWIYRNREVKLDIGDTLYYWLFVRKNGKGQFLTELAYTVTQFVNENEAPALPKSDSQLESRLDPIDQSCTASKTLVQGKSRVCEGALIFNEDFDNPNLNQWTPVVQFPGEPDYPFNAYDNIPDRNLNVKDGSLVITPILTESLHGEDFIYNSVLDLDERCTGVPQSSECRAEATGAQILPPVITAKVTSRYSFVFTFGRVEVRAKLPYGSWLVPEINLEPLEHAYGRNYESGLMRVAFVRGNSFFAKKLYGGPVLGQSEPFRSELLQQKLGNDNWYKDFHNYTLIWKPDGIELLVDNEKYGVVNPGSGFSEKAEKHNIKHATSWNKGTIMAPFDKMFYLTLGLRVGGINDFEDAVDNKPWRNSESKATLNFWNSKSSWYPSWTNSALKVDSVKVYAL</sequence>
<dbReference type="AlphaFoldDB" id="A0A9J7EL88"/>
<evidence type="ECO:0000256" key="6">
    <source>
        <dbReference type="ARBA" id="ARBA00022729"/>
    </source>
</evidence>
<evidence type="ECO:0000256" key="7">
    <source>
        <dbReference type="ARBA" id="ARBA00022859"/>
    </source>
</evidence>
<dbReference type="PANTHER" id="PTHR10963:SF60">
    <property type="entry name" value="GRAM-NEGATIVE BACTERIA-BINDING PROTEIN 1-RELATED"/>
    <property type="match status" value="1"/>
</dbReference>
<dbReference type="GO" id="GO:0030246">
    <property type="term" value="F:carbohydrate binding"/>
    <property type="evidence" value="ECO:0007669"/>
    <property type="project" value="InterPro"/>
</dbReference>
<evidence type="ECO:0000313" key="14">
    <source>
        <dbReference type="RefSeq" id="XP_022830389.1"/>
    </source>
</evidence>
<comment type="subunit">
    <text evidence="3">Monomer.</text>
</comment>
<dbReference type="Pfam" id="PF15886">
    <property type="entry name" value="CBM39"/>
    <property type="match status" value="2"/>
</dbReference>
<dbReference type="InterPro" id="IPR043030">
    <property type="entry name" value="BGBP_N_sf"/>
</dbReference>
<dbReference type="GO" id="GO:0002752">
    <property type="term" value="P:cell surface pattern recognition receptor signaling pathway"/>
    <property type="evidence" value="ECO:0007669"/>
    <property type="project" value="UniProtKB-ARBA"/>
</dbReference>
<comment type="similarity">
    <text evidence="2">Belongs to the insect beta-1,3-glucan binding protein family.</text>
</comment>
<evidence type="ECO:0000256" key="9">
    <source>
        <dbReference type="SAM" id="MobiDB-lite"/>
    </source>
</evidence>
<evidence type="ECO:0000256" key="1">
    <source>
        <dbReference type="ARBA" id="ARBA00004613"/>
    </source>
</evidence>
<dbReference type="GO" id="GO:0038187">
    <property type="term" value="F:pattern recognition receptor activity"/>
    <property type="evidence" value="ECO:0007669"/>
    <property type="project" value="UniProtKB-ARBA"/>
</dbReference>
<dbReference type="FunFam" id="2.60.120.200:FF:000235">
    <property type="entry name" value="Beta-1,3-glucan-binding protein"/>
    <property type="match status" value="2"/>
</dbReference>
<dbReference type="GO" id="GO:0004553">
    <property type="term" value="F:hydrolase activity, hydrolyzing O-glycosyl compounds"/>
    <property type="evidence" value="ECO:0007669"/>
    <property type="project" value="InterPro"/>
</dbReference>
<evidence type="ECO:0000259" key="11">
    <source>
        <dbReference type="PROSITE" id="PS51762"/>
    </source>
</evidence>
<name>A0A9J7EL88_SPOLT</name>
<feature type="domain" description="GH16" evidence="11">
    <location>
        <begin position="723"/>
        <end position="1029"/>
    </location>
</feature>
<keyword evidence="7" id="KW-0391">Immunity</keyword>
<keyword evidence="5" id="KW-0399">Innate immunity</keyword>
<dbReference type="PROSITE" id="PS51969">
    <property type="entry name" value="CBM39"/>
    <property type="match status" value="2"/>
</dbReference>
<keyword evidence="8" id="KW-0325">Glycoprotein</keyword>
<protein>
    <submittedName>
        <fullName evidence="14">Uncharacterized protein LOC111359163</fullName>
    </submittedName>
</protein>
<dbReference type="InterPro" id="IPR031756">
    <property type="entry name" value="BGBP_N"/>
</dbReference>
<comment type="subcellular location">
    <subcellularLocation>
        <location evidence="1">Secreted</location>
    </subcellularLocation>
</comment>
<dbReference type="CTD" id="100188963"/>
<dbReference type="InterPro" id="IPR050546">
    <property type="entry name" value="Glycosyl_Hydrlase_16"/>
</dbReference>
<dbReference type="Gene3D" id="2.60.120.200">
    <property type="match status" value="2"/>
</dbReference>
<keyword evidence="13" id="KW-1185">Reference proteome</keyword>
<evidence type="ECO:0000256" key="4">
    <source>
        <dbReference type="ARBA" id="ARBA00022525"/>
    </source>
</evidence>
<dbReference type="Gene3D" id="2.60.40.2140">
    <property type="entry name" value="Beta-1,3-glucan-recognition protein, N-terminal domain"/>
    <property type="match status" value="2"/>
</dbReference>
<keyword evidence="4" id="KW-0964">Secreted</keyword>